<dbReference type="CDD" id="cd00739">
    <property type="entry name" value="DHPS"/>
    <property type="match status" value="1"/>
</dbReference>
<evidence type="ECO:0000256" key="7">
    <source>
        <dbReference type="ARBA" id="ARBA00022679"/>
    </source>
</evidence>
<dbReference type="FunFam" id="3.20.20.20:FF:000006">
    <property type="entry name" value="Dihydropteroate synthase"/>
    <property type="match status" value="1"/>
</dbReference>
<dbReference type="PANTHER" id="PTHR20941">
    <property type="entry name" value="FOLATE SYNTHESIS PROTEINS"/>
    <property type="match status" value="1"/>
</dbReference>
<dbReference type="NCBIfam" id="TIGR01496">
    <property type="entry name" value="DHPS"/>
    <property type="match status" value="1"/>
</dbReference>
<dbReference type="GO" id="GO:0005829">
    <property type="term" value="C:cytosol"/>
    <property type="evidence" value="ECO:0007669"/>
    <property type="project" value="TreeGrafter"/>
</dbReference>
<dbReference type="GO" id="GO:0046872">
    <property type="term" value="F:metal ion binding"/>
    <property type="evidence" value="ECO:0007669"/>
    <property type="project" value="UniProtKB-KW"/>
</dbReference>
<organism evidence="15 16">
    <name type="scientific">Paraliobacillus ryukyuensis</name>
    <dbReference type="NCBI Taxonomy" id="200904"/>
    <lineage>
        <taxon>Bacteria</taxon>
        <taxon>Bacillati</taxon>
        <taxon>Bacillota</taxon>
        <taxon>Bacilli</taxon>
        <taxon>Bacillales</taxon>
        <taxon>Bacillaceae</taxon>
        <taxon>Paraliobacillus</taxon>
    </lineage>
</organism>
<keyword evidence="8 13" id="KW-0479">Metal-binding</keyword>
<dbReference type="Pfam" id="PF00809">
    <property type="entry name" value="Pterin_bind"/>
    <property type="match status" value="1"/>
</dbReference>
<evidence type="ECO:0000259" key="14">
    <source>
        <dbReference type="PROSITE" id="PS50972"/>
    </source>
</evidence>
<dbReference type="InterPro" id="IPR045031">
    <property type="entry name" value="DHP_synth-like"/>
</dbReference>
<evidence type="ECO:0000256" key="13">
    <source>
        <dbReference type="RuleBase" id="RU361205"/>
    </source>
</evidence>
<dbReference type="EMBL" id="QNRI01000020">
    <property type="protein sequence ID" value="RBO91137.1"/>
    <property type="molecule type" value="Genomic_DNA"/>
</dbReference>
<keyword evidence="16" id="KW-1185">Reference proteome</keyword>
<comment type="pathway">
    <text evidence="3 13">Cofactor biosynthesis; tetrahydrofolate biosynthesis; 7,8-dihydrofolate from 2-amino-4-hydroxy-6-hydroxymethyl-7,8-dihydropteridine diphosphate and 4-aminobenzoate: step 1/2.</text>
</comment>
<dbReference type="PROSITE" id="PS50972">
    <property type="entry name" value="PTERIN_BINDING"/>
    <property type="match status" value="1"/>
</dbReference>
<keyword evidence="7 13" id="KW-0808">Transferase</keyword>
<dbReference type="UniPathway" id="UPA00077">
    <property type="reaction ID" value="UER00156"/>
</dbReference>
<evidence type="ECO:0000256" key="6">
    <source>
        <dbReference type="ARBA" id="ARBA00016919"/>
    </source>
</evidence>
<dbReference type="PANTHER" id="PTHR20941:SF1">
    <property type="entry name" value="FOLIC ACID SYNTHESIS PROTEIN FOL1"/>
    <property type="match status" value="1"/>
</dbReference>
<dbReference type="PROSITE" id="PS00793">
    <property type="entry name" value="DHPS_2"/>
    <property type="match status" value="1"/>
</dbReference>
<evidence type="ECO:0000256" key="12">
    <source>
        <dbReference type="ARBA" id="ARBA00053449"/>
    </source>
</evidence>
<evidence type="ECO:0000256" key="11">
    <source>
        <dbReference type="ARBA" id="ARBA00030193"/>
    </source>
</evidence>
<keyword evidence="10 13" id="KW-0289">Folate biosynthesis</keyword>
<dbReference type="Proteomes" id="UP000252254">
    <property type="component" value="Unassembled WGS sequence"/>
</dbReference>
<evidence type="ECO:0000313" key="15">
    <source>
        <dbReference type="EMBL" id="RBO91137.1"/>
    </source>
</evidence>
<comment type="caution">
    <text evidence="15">The sequence shown here is derived from an EMBL/GenBank/DDBJ whole genome shotgun (WGS) entry which is preliminary data.</text>
</comment>
<comment type="function">
    <text evidence="12 13">Catalyzes the condensation of para-aminobenzoate (pABA) with 6-hydroxymethyl-7,8-dihydropterin diphosphate (DHPt-PP) to form 7,8-dihydropteroate (H2Pte), the immediate precursor of folate derivatives.</text>
</comment>
<dbReference type="GO" id="GO:0004156">
    <property type="term" value="F:dihydropteroate synthase activity"/>
    <property type="evidence" value="ECO:0007669"/>
    <property type="project" value="UniProtKB-EC"/>
</dbReference>
<dbReference type="EC" id="2.5.1.15" evidence="5 13"/>
<dbReference type="RefSeq" id="WP_113870196.1">
    <property type="nucleotide sequence ID" value="NZ_BAABQN010000021.1"/>
</dbReference>
<dbReference type="InterPro" id="IPR006390">
    <property type="entry name" value="DHP_synth_dom"/>
</dbReference>
<evidence type="ECO:0000256" key="10">
    <source>
        <dbReference type="ARBA" id="ARBA00022909"/>
    </source>
</evidence>
<dbReference type="InterPro" id="IPR000489">
    <property type="entry name" value="Pterin-binding_dom"/>
</dbReference>
<dbReference type="AlphaFoldDB" id="A0A366DM19"/>
<dbReference type="InterPro" id="IPR011005">
    <property type="entry name" value="Dihydropteroate_synth-like_sf"/>
</dbReference>
<keyword evidence="9 13" id="KW-0460">Magnesium</keyword>
<proteinExistence type="inferred from homology"/>
<comment type="cofactor">
    <cofactor evidence="2 13">
        <name>Mg(2+)</name>
        <dbReference type="ChEBI" id="CHEBI:18420"/>
    </cofactor>
</comment>
<name>A0A366DM19_9BACI</name>
<evidence type="ECO:0000256" key="2">
    <source>
        <dbReference type="ARBA" id="ARBA00001946"/>
    </source>
</evidence>
<evidence type="ECO:0000313" key="16">
    <source>
        <dbReference type="Proteomes" id="UP000252254"/>
    </source>
</evidence>
<dbReference type="SUPFAM" id="SSF51717">
    <property type="entry name" value="Dihydropteroate synthetase-like"/>
    <property type="match status" value="1"/>
</dbReference>
<dbReference type="GO" id="GO:0046654">
    <property type="term" value="P:tetrahydrofolate biosynthetic process"/>
    <property type="evidence" value="ECO:0007669"/>
    <property type="project" value="UniProtKB-UniPathway"/>
</dbReference>
<evidence type="ECO:0000256" key="8">
    <source>
        <dbReference type="ARBA" id="ARBA00022723"/>
    </source>
</evidence>
<evidence type="ECO:0000256" key="3">
    <source>
        <dbReference type="ARBA" id="ARBA00004763"/>
    </source>
</evidence>
<evidence type="ECO:0000256" key="4">
    <source>
        <dbReference type="ARBA" id="ARBA00009503"/>
    </source>
</evidence>
<comment type="similarity">
    <text evidence="4 13">Belongs to the DHPS family.</text>
</comment>
<gene>
    <name evidence="15" type="ORF">DES48_1204</name>
</gene>
<evidence type="ECO:0000256" key="1">
    <source>
        <dbReference type="ARBA" id="ARBA00000012"/>
    </source>
</evidence>
<evidence type="ECO:0000256" key="5">
    <source>
        <dbReference type="ARBA" id="ARBA00012458"/>
    </source>
</evidence>
<dbReference type="PROSITE" id="PS00792">
    <property type="entry name" value="DHPS_1"/>
    <property type="match status" value="1"/>
</dbReference>
<dbReference type="GO" id="GO:0046656">
    <property type="term" value="P:folic acid biosynthetic process"/>
    <property type="evidence" value="ECO:0007669"/>
    <property type="project" value="UniProtKB-KW"/>
</dbReference>
<dbReference type="Gene3D" id="3.20.20.20">
    <property type="entry name" value="Dihydropteroate synthase-like"/>
    <property type="match status" value="1"/>
</dbReference>
<accession>A0A366DM19</accession>
<reference evidence="15 16" key="1">
    <citation type="submission" date="2018-06" db="EMBL/GenBank/DDBJ databases">
        <title>Genomic Encyclopedia of Type Strains, Phase IV (KMG-IV): sequencing the most valuable type-strain genomes for metagenomic binning, comparative biology and taxonomic classification.</title>
        <authorList>
            <person name="Goeker M."/>
        </authorList>
    </citation>
    <scope>NUCLEOTIDE SEQUENCE [LARGE SCALE GENOMIC DNA]</scope>
    <source>
        <strain evidence="15 16">DSM 15140</strain>
    </source>
</reference>
<comment type="catalytic activity">
    <reaction evidence="1">
        <text>(7,8-dihydropterin-6-yl)methyl diphosphate + 4-aminobenzoate = 7,8-dihydropteroate + diphosphate</text>
        <dbReference type="Rhea" id="RHEA:19949"/>
        <dbReference type="ChEBI" id="CHEBI:17836"/>
        <dbReference type="ChEBI" id="CHEBI:17839"/>
        <dbReference type="ChEBI" id="CHEBI:33019"/>
        <dbReference type="ChEBI" id="CHEBI:72950"/>
        <dbReference type="EC" id="2.5.1.15"/>
    </reaction>
</comment>
<sequence length="278" mass="30176">MNRIITTKQGKLDLDQKTMIMGILNVTPDSFSDGGKFNHVDKAVEQAKKMVQAGADMIDIGGESTRPGHTPVSVEEELSRVIPIIKAVRAVLSVPISIDTYKSDTAKQAIEAGADIINDVWGAKYDEQIAKVAADHQVPLILMHNRKEPNYQHFVMDMLADLKTSVAIAKRNGVSAEQIILDPGIGFAKTLEQNLEAMRALDQIAAMGYPVLLGTSRKSMVAKVTNLPVDQRDEATGATTCYGITKGVDLVRVHNVTMTTRMTKMMDAMVGKGVIEVG</sequence>
<dbReference type="STRING" id="200904.GCA_900168775_02993"/>
<protein>
    <recommendedName>
        <fullName evidence="6 13">Dihydropteroate synthase</fullName>
        <shortName evidence="13">DHPS</shortName>
        <ecNumber evidence="5 13">2.5.1.15</ecNumber>
    </recommendedName>
    <alternativeName>
        <fullName evidence="11 13">Dihydropteroate pyrophosphorylase</fullName>
    </alternativeName>
</protein>
<evidence type="ECO:0000256" key="9">
    <source>
        <dbReference type="ARBA" id="ARBA00022842"/>
    </source>
</evidence>
<dbReference type="OrthoDB" id="9811744at2"/>
<feature type="domain" description="Pterin-binding" evidence="14">
    <location>
        <begin position="18"/>
        <end position="264"/>
    </location>
</feature>